<dbReference type="Proteomes" id="UP000270296">
    <property type="component" value="Unassembled WGS sequence"/>
</dbReference>
<dbReference type="SUPFAM" id="SSF54928">
    <property type="entry name" value="RNA-binding domain, RBD"/>
    <property type="match status" value="1"/>
</dbReference>
<feature type="active site" description="Nucleophile" evidence="6">
    <location>
        <position position="485"/>
    </location>
</feature>
<dbReference type="InterPro" id="IPR012677">
    <property type="entry name" value="Nucleotide-bd_a/b_plait_sf"/>
</dbReference>
<dbReference type="GO" id="GO:0032259">
    <property type="term" value="P:methylation"/>
    <property type="evidence" value="ECO:0007669"/>
    <property type="project" value="UniProtKB-KW"/>
</dbReference>
<reference evidence="11" key="1">
    <citation type="submission" date="2016-06" db="UniProtKB">
        <authorList>
            <consortium name="WormBaseParasite"/>
        </authorList>
    </citation>
    <scope>IDENTIFICATION</scope>
</reference>
<evidence type="ECO:0000256" key="7">
    <source>
        <dbReference type="SAM" id="MobiDB-lite"/>
    </source>
</evidence>
<dbReference type="PANTHER" id="PTHR45904:SF2">
    <property type="entry name" value="TRNA (URACIL-5-)-METHYLTRANSFERASE HOMOLOG A"/>
    <property type="match status" value="1"/>
</dbReference>
<feature type="domain" description="RRM" evidence="8">
    <location>
        <begin position="33"/>
        <end position="99"/>
    </location>
</feature>
<dbReference type="AlphaFoldDB" id="A0A183J687"/>
<dbReference type="Gene3D" id="3.40.50.150">
    <property type="entry name" value="Vaccinia Virus protein VP39"/>
    <property type="match status" value="1"/>
</dbReference>
<evidence type="ECO:0000313" key="9">
    <source>
        <dbReference type="EMBL" id="VDP39630.1"/>
    </source>
</evidence>
<keyword evidence="2 6" id="KW-0808">Transferase</keyword>
<comment type="similarity">
    <text evidence="6">Belongs to the class I-like SAM-binding methyltransferase superfamily. RNA M5U methyltransferase family.</text>
</comment>
<dbReference type="Gene3D" id="2.40.50.1070">
    <property type="match status" value="1"/>
</dbReference>
<feature type="region of interest" description="Disordered" evidence="7">
    <location>
        <begin position="1"/>
        <end position="29"/>
    </location>
</feature>
<dbReference type="Pfam" id="PF05958">
    <property type="entry name" value="tRNA_U5-meth_tr"/>
    <property type="match status" value="1"/>
</dbReference>
<keyword evidence="1 6" id="KW-0489">Methyltransferase</keyword>
<evidence type="ECO:0000259" key="8">
    <source>
        <dbReference type="SMART" id="SM00360"/>
    </source>
</evidence>
<feature type="binding site" evidence="6">
    <location>
        <position position="403"/>
    </location>
    <ligand>
        <name>S-adenosyl-L-methionine</name>
        <dbReference type="ChEBI" id="CHEBI:59789"/>
    </ligand>
</feature>
<dbReference type="InterPro" id="IPR035979">
    <property type="entry name" value="RBD_domain_sf"/>
</dbReference>
<evidence type="ECO:0000256" key="6">
    <source>
        <dbReference type="PROSITE-ProRule" id="PRU01024"/>
    </source>
</evidence>
<evidence type="ECO:0000256" key="2">
    <source>
        <dbReference type="ARBA" id="ARBA00022679"/>
    </source>
</evidence>
<feature type="binding site" evidence="6">
    <location>
        <position position="349"/>
    </location>
    <ligand>
        <name>S-adenosyl-L-methionine</name>
        <dbReference type="ChEBI" id="CHEBI:59789"/>
    </ligand>
</feature>
<dbReference type="OrthoDB" id="417550at2759"/>
<keyword evidence="10" id="KW-1185">Reference proteome</keyword>
<feature type="binding site" evidence="6">
    <location>
        <position position="457"/>
    </location>
    <ligand>
        <name>S-adenosyl-L-methionine</name>
        <dbReference type="ChEBI" id="CHEBI:59789"/>
    </ligand>
</feature>
<sequence>MCDAETEDGQSNEMEVSMSCTEADRSSSDGPAELHIYNLPSFIGVKQMKLCLRRFSVVPRKVITLKNHAYVTFAKKSDADSAAAKLKDAHYKGRKLKVKRSCFADARPAKRIIENSSPKDINDVVTPLHAYPYEKQLKLKYDKCLETLIVNSVQIAKVCDEALPRCRYYGTLSSIVASPVITGYRNKCEFTVGYKDGKPEVGFRLSRFKFGCEVEPPDRCLHVSDMMKAFVRAFKAYVSASPWPPFSNEQRNGVWRQIAVRSFLSDFMVIVTINPKELSPSDIDTIKTSLVANLFRNQAPDYRLTSLFLQEIENASSDAQAYELLDGCPYAYETIDKFRFRISPTSFFQTNSAGCAVLYKTVLDICCSYVPDHNSALLLDICCGTGTIGIFLAEHFGRVVGIERTEAAVEDAIANAKGNRLSNCRFVCGDAEQAFEDVKRGNDLHLLGSQTCVGVLDPPRAGLSAKLIASIRSFENMQYLVYISCDLRAALHNLMALCRRCSKRYCGKPFLLKKTVPVDMFPQTTHCETVMLFEHQR</sequence>
<dbReference type="InterPro" id="IPR000504">
    <property type="entry name" value="RRM_dom"/>
</dbReference>
<dbReference type="CDD" id="cd02440">
    <property type="entry name" value="AdoMet_MTases"/>
    <property type="match status" value="1"/>
</dbReference>
<evidence type="ECO:0000313" key="10">
    <source>
        <dbReference type="Proteomes" id="UP000270296"/>
    </source>
</evidence>
<comment type="caution">
    <text evidence="6">Lacks conserved residue(s) required for the propagation of feature annotation.</text>
</comment>
<dbReference type="Gene3D" id="3.30.70.330">
    <property type="match status" value="1"/>
</dbReference>
<keyword evidence="3 6" id="KW-0949">S-adenosyl-L-methionine</keyword>
<dbReference type="WBParaSite" id="SBAD_0001177101-mRNA-1">
    <property type="protein sequence ID" value="SBAD_0001177101-mRNA-1"/>
    <property type="gene ID" value="SBAD_0001177101"/>
</dbReference>
<evidence type="ECO:0000256" key="3">
    <source>
        <dbReference type="ARBA" id="ARBA00022691"/>
    </source>
</evidence>
<dbReference type="InterPro" id="IPR045850">
    <property type="entry name" value="TRM2_met"/>
</dbReference>
<feature type="compositionally biased region" description="Polar residues" evidence="7">
    <location>
        <begin position="11"/>
        <end position="20"/>
    </location>
</feature>
<dbReference type="EC" id="2.1.1.35" evidence="4"/>
<feature type="compositionally biased region" description="Acidic residues" evidence="7">
    <location>
        <begin position="1"/>
        <end position="10"/>
    </location>
</feature>
<gene>
    <name evidence="9" type="ORF">SBAD_LOCUS11385</name>
</gene>
<name>A0A183J687_9BILA</name>
<reference evidence="9 10" key="2">
    <citation type="submission" date="2018-11" db="EMBL/GenBank/DDBJ databases">
        <authorList>
            <consortium name="Pathogen Informatics"/>
        </authorList>
    </citation>
    <scope>NUCLEOTIDE SEQUENCE [LARGE SCALE GENOMIC DNA]</scope>
</reference>
<dbReference type="GO" id="GO:0003723">
    <property type="term" value="F:RNA binding"/>
    <property type="evidence" value="ECO:0007669"/>
    <property type="project" value="InterPro"/>
</dbReference>
<dbReference type="SUPFAM" id="SSF53335">
    <property type="entry name" value="S-adenosyl-L-methionine-dependent methyltransferases"/>
    <property type="match status" value="1"/>
</dbReference>
<dbReference type="GO" id="GO:0030697">
    <property type="term" value="F:tRNA (uracil(54)-C5)-methyltransferase activity, S-adenosyl methionine-dependent"/>
    <property type="evidence" value="ECO:0007669"/>
    <property type="project" value="UniProtKB-EC"/>
</dbReference>
<dbReference type="PROSITE" id="PS51687">
    <property type="entry name" value="SAM_MT_RNA_M5U"/>
    <property type="match status" value="1"/>
</dbReference>
<dbReference type="InterPro" id="IPR010280">
    <property type="entry name" value="U5_MeTrfase_fam"/>
</dbReference>
<comment type="catalytic activity">
    <reaction evidence="5">
        <text>uridine(54) in tRNA + S-adenosyl-L-methionine = 5-methyluridine(54) in tRNA + S-adenosyl-L-homocysteine + H(+)</text>
        <dbReference type="Rhea" id="RHEA:42712"/>
        <dbReference type="Rhea" id="RHEA-COMP:10167"/>
        <dbReference type="Rhea" id="RHEA-COMP:10193"/>
        <dbReference type="ChEBI" id="CHEBI:15378"/>
        <dbReference type="ChEBI" id="CHEBI:57856"/>
        <dbReference type="ChEBI" id="CHEBI:59789"/>
        <dbReference type="ChEBI" id="CHEBI:65315"/>
        <dbReference type="ChEBI" id="CHEBI:74447"/>
        <dbReference type="EC" id="2.1.1.35"/>
    </reaction>
    <physiologicalReaction direction="left-to-right" evidence="5">
        <dbReference type="Rhea" id="RHEA:42713"/>
    </physiologicalReaction>
</comment>
<dbReference type="PANTHER" id="PTHR45904">
    <property type="entry name" value="TRNA (URACIL-5-)-METHYLTRANSFERASE"/>
    <property type="match status" value="1"/>
</dbReference>
<evidence type="ECO:0000313" key="11">
    <source>
        <dbReference type="WBParaSite" id="SBAD_0001177101-mRNA-1"/>
    </source>
</evidence>
<dbReference type="EMBL" id="UZAM01015562">
    <property type="protein sequence ID" value="VDP39630.1"/>
    <property type="molecule type" value="Genomic_DNA"/>
</dbReference>
<evidence type="ECO:0000256" key="5">
    <source>
        <dbReference type="ARBA" id="ARBA00047278"/>
    </source>
</evidence>
<proteinExistence type="inferred from homology"/>
<dbReference type="InterPro" id="IPR029063">
    <property type="entry name" value="SAM-dependent_MTases_sf"/>
</dbReference>
<organism evidence="11">
    <name type="scientific">Soboliphyme baturini</name>
    <dbReference type="NCBI Taxonomy" id="241478"/>
    <lineage>
        <taxon>Eukaryota</taxon>
        <taxon>Metazoa</taxon>
        <taxon>Ecdysozoa</taxon>
        <taxon>Nematoda</taxon>
        <taxon>Enoplea</taxon>
        <taxon>Dorylaimia</taxon>
        <taxon>Dioctophymatida</taxon>
        <taxon>Dioctophymatoidea</taxon>
        <taxon>Soboliphymatidae</taxon>
        <taxon>Soboliphyme</taxon>
    </lineage>
</organism>
<protein>
    <recommendedName>
        <fullName evidence="4">tRNA (uracil(54)-C(5))-methyltransferase</fullName>
        <ecNumber evidence="4">2.1.1.35</ecNumber>
    </recommendedName>
</protein>
<dbReference type="GO" id="GO:0006396">
    <property type="term" value="P:RNA processing"/>
    <property type="evidence" value="ECO:0007669"/>
    <property type="project" value="InterPro"/>
</dbReference>
<evidence type="ECO:0000256" key="4">
    <source>
        <dbReference type="ARBA" id="ARBA00033763"/>
    </source>
</evidence>
<accession>A0A183J687</accession>
<evidence type="ECO:0000256" key="1">
    <source>
        <dbReference type="ARBA" id="ARBA00022603"/>
    </source>
</evidence>
<dbReference type="SMART" id="SM00360">
    <property type="entry name" value="RRM"/>
    <property type="match status" value="1"/>
</dbReference>